<dbReference type="InterPro" id="IPR050738">
    <property type="entry name" value="Sulfatase"/>
</dbReference>
<dbReference type="SUPFAM" id="SSF53649">
    <property type="entry name" value="Alkaline phosphatase-like"/>
    <property type="match status" value="1"/>
</dbReference>
<dbReference type="InterPro" id="IPR000917">
    <property type="entry name" value="Sulfatase_N"/>
</dbReference>
<feature type="chain" id="PRO_5015094699" evidence="3">
    <location>
        <begin position="19"/>
        <end position="616"/>
    </location>
</feature>
<reference evidence="5" key="3">
    <citation type="submission" date="2010-09" db="EMBL/GenBank/DDBJ databases">
        <title>Annotation of Gaeumannomyces graminis var. tritici R3-111a-1.</title>
        <authorList>
            <consortium name="The Broad Institute Genome Sequencing Platform"/>
            <person name="Ma L.-J."/>
            <person name="Dead R."/>
            <person name="Young S.K."/>
            <person name="Zeng Q."/>
            <person name="Gargeya S."/>
            <person name="Fitzgerald M."/>
            <person name="Haas B."/>
            <person name="Abouelleil A."/>
            <person name="Alvarado L."/>
            <person name="Arachchi H.M."/>
            <person name="Berlin A."/>
            <person name="Brown A."/>
            <person name="Chapman S.B."/>
            <person name="Chen Z."/>
            <person name="Dunbar C."/>
            <person name="Freedman E."/>
            <person name="Gearin G."/>
            <person name="Gellesch M."/>
            <person name="Goldberg J."/>
            <person name="Griggs A."/>
            <person name="Gujja S."/>
            <person name="Heiman D."/>
            <person name="Howarth C."/>
            <person name="Larson L."/>
            <person name="Lui A."/>
            <person name="MacDonald P.J.P."/>
            <person name="Mehta T."/>
            <person name="Montmayeur A."/>
            <person name="Murphy C."/>
            <person name="Neiman D."/>
            <person name="Pearson M."/>
            <person name="Priest M."/>
            <person name="Roberts A."/>
            <person name="Saif S."/>
            <person name="Shea T."/>
            <person name="Shenoy N."/>
            <person name="Sisk P."/>
            <person name="Stolte C."/>
            <person name="Sykes S."/>
            <person name="Yandava C."/>
            <person name="Wortman J."/>
            <person name="Nusbaum C."/>
            <person name="Birren B."/>
        </authorList>
    </citation>
    <scope>NUCLEOTIDE SEQUENCE</scope>
    <source>
        <strain evidence="5">R3-111a-1</strain>
    </source>
</reference>
<dbReference type="HOGENOM" id="CLU_006332_11_1_1"/>
<evidence type="ECO:0000313" key="7">
    <source>
        <dbReference type="Proteomes" id="UP000006039"/>
    </source>
</evidence>
<sequence length="616" mass="68164">MLTHFLVFLAACILEGPPWRLGPARDGPLGPLGSTARRRPNFLIVVADDLGFGDTSPYGGEMDTPNLQRLADEGVRMTGFHTAASCSPTRAMLLSGTDSHIAGLGCMAERMRRFPEIFEGRAGYEGYLNFRVAALPEILQDAGYFTLMTGKWHLGLTKETSPWARGFTRVLSTLPGAGNHFNREPVLRGLKEKPRRYFKGNGIWMRDGDFIDGSPEGGDLPRDFYSSNTFTDYFLDFLRGRNETEAARPFFGYLAFTAPHWPLQAPRETVEKYRGRYDDGPVALRDRRLRSLVSKGLVPPDVEPAPMHMLDTRPWDELSDDERNTSSRTMEVYAAMVDLVDVNVGRVLDYLDSTGELDDTFVVFMSDNGAEGQLLEAVPVLTNVTMGQLLERHYDNSLENIGNHDSFVWYGPQWAGAATAPSRAAKSYATEGGIRCPCIVRHPPSIPPAGRGAVAPQFTSVMDLLPTALELAGVAHPAPRFRGRDVVAPRGRSWLPLLRSSSPPHQKEDHHPPPPVEVYGDDGRSDVVGWEQLGTAAVRLGGWKALFLPPPRGPGRWELYNVAEDPAESRDLAAEMPAKLAEMVAHYETYFHESGMFDAYALYQQRVKEGAEGLEG</sequence>
<reference evidence="5" key="2">
    <citation type="submission" date="2010-07" db="EMBL/GenBank/DDBJ databases">
        <authorList>
            <consortium name="The Broad Institute Genome Sequencing Platform"/>
            <consortium name="Broad Institute Genome Sequencing Center for Infectious Disease"/>
            <person name="Ma L.-J."/>
            <person name="Dead R."/>
            <person name="Young S."/>
            <person name="Zeng Q."/>
            <person name="Koehrsen M."/>
            <person name="Alvarado L."/>
            <person name="Berlin A."/>
            <person name="Chapman S.B."/>
            <person name="Chen Z."/>
            <person name="Freedman E."/>
            <person name="Gellesch M."/>
            <person name="Goldberg J."/>
            <person name="Griggs A."/>
            <person name="Gujja S."/>
            <person name="Heilman E.R."/>
            <person name="Heiman D."/>
            <person name="Hepburn T."/>
            <person name="Howarth C."/>
            <person name="Jen D."/>
            <person name="Larson L."/>
            <person name="Mehta T."/>
            <person name="Neiman D."/>
            <person name="Pearson M."/>
            <person name="Roberts A."/>
            <person name="Saif S."/>
            <person name="Shea T."/>
            <person name="Shenoy N."/>
            <person name="Sisk P."/>
            <person name="Stolte C."/>
            <person name="Sykes S."/>
            <person name="Walk T."/>
            <person name="White J."/>
            <person name="Yandava C."/>
            <person name="Haas B."/>
            <person name="Nusbaum C."/>
            <person name="Birren B."/>
        </authorList>
    </citation>
    <scope>NUCLEOTIDE SEQUENCE</scope>
    <source>
        <strain evidence="5">R3-111a-1</strain>
    </source>
</reference>
<keyword evidence="7" id="KW-1185">Reference proteome</keyword>
<reference evidence="6" key="4">
    <citation type="journal article" date="2015" name="G3 (Bethesda)">
        <title>Genome sequences of three phytopathogenic species of the Magnaporthaceae family of fungi.</title>
        <authorList>
            <person name="Okagaki L.H."/>
            <person name="Nunes C.C."/>
            <person name="Sailsbery J."/>
            <person name="Clay B."/>
            <person name="Brown D."/>
            <person name="John T."/>
            <person name="Oh Y."/>
            <person name="Young N."/>
            <person name="Fitzgerald M."/>
            <person name="Haas B.J."/>
            <person name="Zeng Q."/>
            <person name="Young S."/>
            <person name="Adiconis X."/>
            <person name="Fan L."/>
            <person name="Levin J.Z."/>
            <person name="Mitchell T.K."/>
            <person name="Okubara P.A."/>
            <person name="Farman M.L."/>
            <person name="Kohn L.M."/>
            <person name="Birren B."/>
            <person name="Ma L.-J."/>
            <person name="Dean R.A."/>
        </authorList>
    </citation>
    <scope>NUCLEOTIDE SEQUENCE</scope>
    <source>
        <strain evidence="6">R3-111a-1</strain>
    </source>
</reference>
<protein>
    <submittedName>
        <fullName evidence="5">Arylsulfatase</fullName>
    </submittedName>
</protein>
<evidence type="ECO:0000256" key="1">
    <source>
        <dbReference type="ARBA" id="ARBA00008779"/>
    </source>
</evidence>
<dbReference type="Gene3D" id="3.40.720.10">
    <property type="entry name" value="Alkaline Phosphatase, subunit A"/>
    <property type="match status" value="1"/>
</dbReference>
<dbReference type="EMBL" id="GL385397">
    <property type="protein sequence ID" value="EJT76850.1"/>
    <property type="molecule type" value="Genomic_DNA"/>
</dbReference>
<dbReference type="PANTHER" id="PTHR42693">
    <property type="entry name" value="ARYLSULFATASE FAMILY MEMBER"/>
    <property type="match status" value="1"/>
</dbReference>
<organism evidence="5">
    <name type="scientific">Gaeumannomyces tritici (strain R3-111a-1)</name>
    <name type="common">Wheat and barley take-all root rot fungus</name>
    <name type="synonym">Gaeumannomyces graminis var. tritici</name>
    <dbReference type="NCBI Taxonomy" id="644352"/>
    <lineage>
        <taxon>Eukaryota</taxon>
        <taxon>Fungi</taxon>
        <taxon>Dikarya</taxon>
        <taxon>Ascomycota</taxon>
        <taxon>Pezizomycotina</taxon>
        <taxon>Sordariomycetes</taxon>
        <taxon>Sordariomycetidae</taxon>
        <taxon>Magnaporthales</taxon>
        <taxon>Magnaporthaceae</taxon>
        <taxon>Gaeumannomyces</taxon>
    </lineage>
</organism>
<reference evidence="6" key="5">
    <citation type="submission" date="2018-04" db="UniProtKB">
        <authorList>
            <consortium name="EnsemblFungi"/>
        </authorList>
    </citation>
    <scope>IDENTIFICATION</scope>
    <source>
        <strain evidence="6">R3-111a-1</strain>
    </source>
</reference>
<dbReference type="OrthoDB" id="103349at2759"/>
<feature type="domain" description="Sulfatase N-terminal" evidence="4">
    <location>
        <begin position="40"/>
        <end position="474"/>
    </location>
</feature>
<accession>J3NZR7</accession>
<name>J3NZR7_GAET3</name>
<comment type="similarity">
    <text evidence="1">Belongs to the sulfatase family.</text>
</comment>
<dbReference type="EnsemblFungi" id="EJT76850">
    <property type="protein sequence ID" value="EJT76850"/>
    <property type="gene ID" value="GGTG_06764"/>
</dbReference>
<dbReference type="GO" id="GO:0004065">
    <property type="term" value="F:arylsulfatase activity"/>
    <property type="evidence" value="ECO:0007669"/>
    <property type="project" value="TreeGrafter"/>
</dbReference>
<evidence type="ECO:0000313" key="6">
    <source>
        <dbReference type="EnsemblFungi" id="EJT76850"/>
    </source>
</evidence>
<keyword evidence="3" id="KW-0732">Signal</keyword>
<feature type="compositionally biased region" description="Basic and acidic residues" evidence="2">
    <location>
        <begin position="310"/>
        <end position="323"/>
    </location>
</feature>
<dbReference type="GeneID" id="20347222"/>
<gene>
    <name evidence="6" type="primary">20347222</name>
    <name evidence="5" type="ORF">GGTG_06764</name>
</gene>
<dbReference type="Proteomes" id="UP000006039">
    <property type="component" value="Unassembled WGS sequence"/>
</dbReference>
<evidence type="ECO:0000313" key="5">
    <source>
        <dbReference type="EMBL" id="EJT76850.1"/>
    </source>
</evidence>
<dbReference type="VEuPathDB" id="FungiDB:GGTG_06764"/>
<dbReference type="InterPro" id="IPR017850">
    <property type="entry name" value="Alkaline_phosphatase_core_sf"/>
</dbReference>
<proteinExistence type="inferred from homology"/>
<dbReference type="PANTHER" id="PTHR42693:SF33">
    <property type="entry name" value="ARYLSULFATASE"/>
    <property type="match status" value="1"/>
</dbReference>
<evidence type="ECO:0000259" key="4">
    <source>
        <dbReference type="Pfam" id="PF00884"/>
    </source>
</evidence>
<evidence type="ECO:0000256" key="3">
    <source>
        <dbReference type="SAM" id="SignalP"/>
    </source>
</evidence>
<feature type="region of interest" description="Disordered" evidence="2">
    <location>
        <begin position="303"/>
        <end position="323"/>
    </location>
</feature>
<dbReference type="Pfam" id="PF00884">
    <property type="entry name" value="Sulfatase"/>
    <property type="match status" value="1"/>
</dbReference>
<dbReference type="RefSeq" id="XP_009222850.1">
    <property type="nucleotide sequence ID" value="XM_009224586.1"/>
</dbReference>
<dbReference type="CDD" id="cd16025">
    <property type="entry name" value="PAS_like"/>
    <property type="match status" value="1"/>
</dbReference>
<dbReference type="AlphaFoldDB" id="J3NZR7"/>
<reference evidence="7" key="1">
    <citation type="submission" date="2010-07" db="EMBL/GenBank/DDBJ databases">
        <title>The genome sequence of Gaeumannomyces graminis var. tritici strain R3-111a-1.</title>
        <authorList>
            <consortium name="The Broad Institute Genome Sequencing Platform"/>
            <person name="Ma L.-J."/>
            <person name="Dead R."/>
            <person name="Young S."/>
            <person name="Zeng Q."/>
            <person name="Koehrsen M."/>
            <person name="Alvarado L."/>
            <person name="Berlin A."/>
            <person name="Chapman S.B."/>
            <person name="Chen Z."/>
            <person name="Freedman E."/>
            <person name="Gellesch M."/>
            <person name="Goldberg J."/>
            <person name="Griggs A."/>
            <person name="Gujja S."/>
            <person name="Heilman E.R."/>
            <person name="Heiman D."/>
            <person name="Hepburn T."/>
            <person name="Howarth C."/>
            <person name="Jen D."/>
            <person name="Larson L."/>
            <person name="Mehta T."/>
            <person name="Neiman D."/>
            <person name="Pearson M."/>
            <person name="Roberts A."/>
            <person name="Saif S."/>
            <person name="Shea T."/>
            <person name="Shenoy N."/>
            <person name="Sisk P."/>
            <person name="Stolte C."/>
            <person name="Sykes S."/>
            <person name="Walk T."/>
            <person name="White J."/>
            <person name="Yandava C."/>
            <person name="Haas B."/>
            <person name="Nusbaum C."/>
            <person name="Birren B."/>
        </authorList>
    </citation>
    <scope>NUCLEOTIDE SEQUENCE [LARGE SCALE GENOMIC DNA]</scope>
    <source>
        <strain evidence="7">R3-111a-1</strain>
    </source>
</reference>
<dbReference type="Gene3D" id="3.30.1120.10">
    <property type="match status" value="1"/>
</dbReference>
<evidence type="ECO:0000256" key="2">
    <source>
        <dbReference type="SAM" id="MobiDB-lite"/>
    </source>
</evidence>
<dbReference type="eggNOG" id="KOG3867">
    <property type="taxonomic scope" value="Eukaryota"/>
</dbReference>
<feature type="signal peptide" evidence="3">
    <location>
        <begin position="1"/>
        <end position="18"/>
    </location>
</feature>
<dbReference type="STRING" id="644352.J3NZR7"/>